<dbReference type="AlphaFoldDB" id="A0A427AU13"/>
<accession>A0A427AU13</accession>
<reference evidence="2 3" key="1">
    <citation type="journal article" date="2014" name="Agronomy (Basel)">
        <title>A Draft Genome Sequence for Ensete ventricosum, the Drought-Tolerant Tree Against Hunger.</title>
        <authorList>
            <person name="Harrison J."/>
            <person name="Moore K.A."/>
            <person name="Paszkiewicz K."/>
            <person name="Jones T."/>
            <person name="Grant M."/>
            <person name="Ambacheew D."/>
            <person name="Muzemil S."/>
            <person name="Studholme D.J."/>
        </authorList>
    </citation>
    <scope>NUCLEOTIDE SEQUENCE [LARGE SCALE GENOMIC DNA]</scope>
</reference>
<protein>
    <submittedName>
        <fullName evidence="2">Uncharacterized protein</fullName>
    </submittedName>
</protein>
<comment type="caution">
    <text evidence="2">The sequence shown here is derived from an EMBL/GenBank/DDBJ whole genome shotgun (WGS) entry which is preliminary data.</text>
</comment>
<evidence type="ECO:0000256" key="1">
    <source>
        <dbReference type="SAM" id="MobiDB-lite"/>
    </source>
</evidence>
<evidence type="ECO:0000313" key="2">
    <source>
        <dbReference type="EMBL" id="RRT79616.1"/>
    </source>
</evidence>
<proteinExistence type="predicted"/>
<organism evidence="2 3">
    <name type="scientific">Ensete ventricosum</name>
    <name type="common">Abyssinian banana</name>
    <name type="synonym">Musa ensete</name>
    <dbReference type="NCBI Taxonomy" id="4639"/>
    <lineage>
        <taxon>Eukaryota</taxon>
        <taxon>Viridiplantae</taxon>
        <taxon>Streptophyta</taxon>
        <taxon>Embryophyta</taxon>
        <taxon>Tracheophyta</taxon>
        <taxon>Spermatophyta</taxon>
        <taxon>Magnoliopsida</taxon>
        <taxon>Liliopsida</taxon>
        <taxon>Zingiberales</taxon>
        <taxon>Musaceae</taxon>
        <taxon>Ensete</taxon>
    </lineage>
</organism>
<evidence type="ECO:0000313" key="3">
    <source>
        <dbReference type="Proteomes" id="UP000287651"/>
    </source>
</evidence>
<gene>
    <name evidence="2" type="ORF">B296_00015659</name>
</gene>
<dbReference type="EMBL" id="AMZH03001353">
    <property type="protein sequence ID" value="RRT79616.1"/>
    <property type="molecule type" value="Genomic_DNA"/>
</dbReference>
<sequence>MGKETCPCMPRGAAPFYHQQRRHHAVVVPPKAQTCNMSSRWTRGAVSLGPPGSRPRHGRPRGLGPSLR</sequence>
<feature type="region of interest" description="Disordered" evidence="1">
    <location>
        <begin position="42"/>
        <end position="68"/>
    </location>
</feature>
<dbReference type="Proteomes" id="UP000287651">
    <property type="component" value="Unassembled WGS sequence"/>
</dbReference>
<name>A0A427AU13_ENSVE</name>